<dbReference type="PANTHER" id="PTHR15599:SF1">
    <property type="entry name" value="RADIAL SPOKE HEAD 14 HOMOLOG"/>
    <property type="match status" value="1"/>
</dbReference>
<dbReference type="PRINTS" id="PR01908">
    <property type="entry name" value="ADSPHPHTASE"/>
</dbReference>
<dbReference type="InterPro" id="IPR016024">
    <property type="entry name" value="ARM-type_fold"/>
</dbReference>
<name>A0ABR3MXQ5_9TELE</name>
<dbReference type="SUPFAM" id="SSF52799">
    <property type="entry name" value="(Phosphotyrosine protein) phosphatases II"/>
    <property type="match status" value="1"/>
</dbReference>
<dbReference type="InterPro" id="IPR011989">
    <property type="entry name" value="ARM-like"/>
</dbReference>
<dbReference type="InterPro" id="IPR016130">
    <property type="entry name" value="Tyr_Pase_AS"/>
</dbReference>
<protein>
    <recommendedName>
        <fullName evidence="10">Protein-serine/threonine phosphatase</fullName>
    </recommendedName>
</protein>
<evidence type="ECO:0000256" key="3">
    <source>
        <dbReference type="ARBA" id="ARBA00022912"/>
    </source>
</evidence>
<dbReference type="InterPro" id="IPR020422">
    <property type="entry name" value="TYR_PHOSPHATASE_DUAL_dom"/>
</dbReference>
<keyword evidence="3" id="KW-0904">Protein phosphatase</keyword>
<comment type="catalytic activity">
    <reaction evidence="5">
        <text>O-phospho-L-threonyl-[protein] + H2O = L-threonyl-[protein] + phosphate</text>
        <dbReference type="Rhea" id="RHEA:47004"/>
        <dbReference type="Rhea" id="RHEA-COMP:11060"/>
        <dbReference type="Rhea" id="RHEA-COMP:11605"/>
        <dbReference type="ChEBI" id="CHEBI:15377"/>
        <dbReference type="ChEBI" id="CHEBI:30013"/>
        <dbReference type="ChEBI" id="CHEBI:43474"/>
        <dbReference type="ChEBI" id="CHEBI:61977"/>
        <dbReference type="EC" id="3.1.3.16"/>
    </reaction>
</comment>
<evidence type="ECO:0000313" key="8">
    <source>
        <dbReference type="EMBL" id="KAL1269426.1"/>
    </source>
</evidence>
<evidence type="ECO:0000313" key="9">
    <source>
        <dbReference type="Proteomes" id="UP001558613"/>
    </source>
</evidence>
<keyword evidence="2" id="KW-0378">Hydrolase</keyword>
<evidence type="ECO:0008006" key="10">
    <source>
        <dbReference type="Google" id="ProtNLM"/>
    </source>
</evidence>
<dbReference type="InterPro" id="IPR032682">
    <property type="entry name" value="Cnd1_C"/>
</dbReference>
<comment type="similarity">
    <text evidence="1">Belongs to the protein-tyrosine phosphatase family. Non-receptor class dual specificity subfamily.</text>
</comment>
<dbReference type="InterPro" id="IPR000340">
    <property type="entry name" value="Dual-sp_phosphatase_cat-dom"/>
</dbReference>
<evidence type="ECO:0000259" key="7">
    <source>
        <dbReference type="PROSITE" id="PS50056"/>
    </source>
</evidence>
<dbReference type="Gene3D" id="1.25.10.10">
    <property type="entry name" value="Leucine-rich Repeat Variant"/>
    <property type="match status" value="2"/>
</dbReference>
<evidence type="ECO:0000259" key="6">
    <source>
        <dbReference type="PROSITE" id="PS50054"/>
    </source>
</evidence>
<organism evidence="8 9">
    <name type="scientific">Cirrhinus molitorella</name>
    <name type="common">mud carp</name>
    <dbReference type="NCBI Taxonomy" id="172907"/>
    <lineage>
        <taxon>Eukaryota</taxon>
        <taxon>Metazoa</taxon>
        <taxon>Chordata</taxon>
        <taxon>Craniata</taxon>
        <taxon>Vertebrata</taxon>
        <taxon>Euteleostomi</taxon>
        <taxon>Actinopterygii</taxon>
        <taxon>Neopterygii</taxon>
        <taxon>Teleostei</taxon>
        <taxon>Ostariophysi</taxon>
        <taxon>Cypriniformes</taxon>
        <taxon>Cyprinidae</taxon>
        <taxon>Labeoninae</taxon>
        <taxon>Labeonini</taxon>
        <taxon>Cirrhinus</taxon>
    </lineage>
</organism>
<reference evidence="8 9" key="1">
    <citation type="submission" date="2023-09" db="EMBL/GenBank/DDBJ databases">
        <authorList>
            <person name="Wang M."/>
        </authorList>
    </citation>
    <scope>NUCLEOTIDE SEQUENCE [LARGE SCALE GENOMIC DNA]</scope>
    <source>
        <strain evidence="8">GT-2023</strain>
        <tissue evidence="8">Liver</tissue>
    </source>
</reference>
<dbReference type="PRINTS" id="PR01909">
    <property type="entry name" value="ADSPHPHTASEA"/>
</dbReference>
<feature type="domain" description="Tyrosine-protein phosphatase" evidence="6">
    <location>
        <begin position="16"/>
        <end position="164"/>
    </location>
</feature>
<gene>
    <name evidence="8" type="ORF">QQF64_031715</name>
</gene>
<sequence>MEVERLLVSGKSIYSNADEVWPNLYIGNMDIAENCAEMRRYRFTHVLNCAHSSRRGGEIYDGMGITYMGIDAHDSPTYDMSVNFNKAAEFIHTALKGGGKILVHCHVGVSRSATVVFAYLMLKQNMTLVEAIQKKMASPQTSELPPQHIDPTQAPVAFGSWAMPKLMLELQDADLFTRKRALAALCDLVHDNERAYEAILSGCMERLKILLQDEDVLVRIKTTEVLYALASHSLGRDAFLKFDIVGPLANLIEDPVNACRKNVHQVLSRISEFPSGAVFMVSMGLVPKLVLKVSDEEESIRASILSTLSCCVSVNALPALESDAVPVLRDQLSHASPDIRPGSYICFSGTQCACRWKDEGTIMNTAVITKGKTEALSAGAIAPLLQLVVSENTAVCANALRALTVLAEVPRARAQLLEHVPLLKTRLTHPVAIIQRAASTAVECHVFGKPLGAANGLNQRSTAANTFSLSVTRHAESRQINICGWLLATSPSEYRAHAEEECGCVLGSYLLNRSGVG</sequence>
<evidence type="ECO:0000256" key="5">
    <source>
        <dbReference type="ARBA" id="ARBA00048336"/>
    </source>
</evidence>
<proteinExistence type="inferred from homology"/>
<dbReference type="InterPro" id="IPR029021">
    <property type="entry name" value="Prot-tyrosine_phosphatase-like"/>
</dbReference>
<comment type="caution">
    <text evidence="8">The sequence shown here is derived from an EMBL/GenBank/DDBJ whole genome shotgun (WGS) entry which is preliminary data.</text>
</comment>
<comment type="catalytic activity">
    <reaction evidence="4">
        <text>O-phospho-L-seryl-[protein] + H2O = L-seryl-[protein] + phosphate</text>
        <dbReference type="Rhea" id="RHEA:20629"/>
        <dbReference type="Rhea" id="RHEA-COMP:9863"/>
        <dbReference type="Rhea" id="RHEA-COMP:11604"/>
        <dbReference type="ChEBI" id="CHEBI:15377"/>
        <dbReference type="ChEBI" id="CHEBI:29999"/>
        <dbReference type="ChEBI" id="CHEBI:43474"/>
        <dbReference type="ChEBI" id="CHEBI:83421"/>
        <dbReference type="EC" id="3.1.3.16"/>
    </reaction>
</comment>
<keyword evidence="9" id="KW-1185">Reference proteome</keyword>
<dbReference type="PROSITE" id="PS50056">
    <property type="entry name" value="TYR_PHOSPHATASE_2"/>
    <property type="match status" value="1"/>
</dbReference>
<dbReference type="Pfam" id="PF12717">
    <property type="entry name" value="Cnd1"/>
    <property type="match status" value="1"/>
</dbReference>
<evidence type="ECO:0000256" key="1">
    <source>
        <dbReference type="ARBA" id="ARBA00008601"/>
    </source>
</evidence>
<dbReference type="PANTHER" id="PTHR15599">
    <property type="entry name" value="RTDR1"/>
    <property type="match status" value="1"/>
</dbReference>
<evidence type="ECO:0000256" key="2">
    <source>
        <dbReference type="ARBA" id="ARBA00022801"/>
    </source>
</evidence>
<feature type="domain" description="Tyrosine specific protein phosphatases" evidence="7">
    <location>
        <begin position="82"/>
        <end position="133"/>
    </location>
</feature>
<evidence type="ECO:0000256" key="4">
    <source>
        <dbReference type="ARBA" id="ARBA00047761"/>
    </source>
</evidence>
<dbReference type="SUPFAM" id="SSF48371">
    <property type="entry name" value="ARM repeat"/>
    <property type="match status" value="1"/>
</dbReference>
<dbReference type="InterPro" id="IPR020405">
    <property type="entry name" value="Atypical_DUSP_subfamA"/>
</dbReference>
<dbReference type="InterPro" id="IPR042856">
    <property type="entry name" value="RSP14"/>
</dbReference>
<dbReference type="Proteomes" id="UP001558613">
    <property type="component" value="Unassembled WGS sequence"/>
</dbReference>
<accession>A0ABR3MXQ5</accession>
<dbReference type="PROSITE" id="PS00383">
    <property type="entry name" value="TYR_PHOSPHATASE_1"/>
    <property type="match status" value="1"/>
</dbReference>
<dbReference type="PROSITE" id="PS50054">
    <property type="entry name" value="TYR_PHOSPHATASE_DUAL"/>
    <property type="match status" value="1"/>
</dbReference>
<dbReference type="EMBL" id="JAYMGO010000008">
    <property type="protein sequence ID" value="KAL1269426.1"/>
    <property type="molecule type" value="Genomic_DNA"/>
</dbReference>
<dbReference type="Pfam" id="PF00782">
    <property type="entry name" value="DSPc"/>
    <property type="match status" value="1"/>
</dbReference>
<dbReference type="SMART" id="SM00195">
    <property type="entry name" value="DSPc"/>
    <property type="match status" value="1"/>
</dbReference>
<dbReference type="Gene3D" id="3.90.190.10">
    <property type="entry name" value="Protein tyrosine phosphatase superfamily"/>
    <property type="match status" value="1"/>
</dbReference>
<dbReference type="InterPro" id="IPR000387">
    <property type="entry name" value="Tyr_Pase_dom"/>
</dbReference>